<feature type="transmembrane region" description="Helical" evidence="9">
    <location>
        <begin position="32"/>
        <end position="50"/>
    </location>
</feature>
<dbReference type="GO" id="GO:0015199">
    <property type="term" value="F:amino-acid betaine transmembrane transporter activity"/>
    <property type="evidence" value="ECO:0007669"/>
    <property type="project" value="TreeGrafter"/>
</dbReference>
<feature type="transmembrane region" description="Helical" evidence="9">
    <location>
        <begin position="57"/>
        <end position="78"/>
    </location>
</feature>
<dbReference type="Proteomes" id="UP000241788">
    <property type="component" value="Unassembled WGS sequence"/>
</dbReference>
<reference evidence="11" key="1">
    <citation type="submission" date="2017-01" db="EMBL/GenBank/DDBJ databases">
        <authorList>
            <person name="Varghese N."/>
            <person name="Submissions S."/>
        </authorList>
    </citation>
    <scope>NUCLEOTIDE SEQUENCE [LARGE SCALE GENOMIC DNA]</scope>
    <source>
        <strain evidence="11">UM1</strain>
    </source>
</reference>
<dbReference type="EMBL" id="FTLW01000001">
    <property type="protein sequence ID" value="SIP90792.1"/>
    <property type="molecule type" value="Genomic_DNA"/>
</dbReference>
<evidence type="ECO:0000313" key="10">
    <source>
        <dbReference type="EMBL" id="SIP90792.1"/>
    </source>
</evidence>
<keyword evidence="11" id="KW-1185">Reference proteome</keyword>
<protein>
    <submittedName>
        <fullName evidence="10">Small multidrug resistance pump</fullName>
    </submittedName>
</protein>
<evidence type="ECO:0000313" key="11">
    <source>
        <dbReference type="Proteomes" id="UP000241788"/>
    </source>
</evidence>
<accession>A0A1N6NFG6</accession>
<name>A0A1N6NFG6_9GAMM</name>
<keyword evidence="4 8" id="KW-0812">Transmembrane</keyword>
<evidence type="ECO:0000256" key="4">
    <source>
        <dbReference type="ARBA" id="ARBA00022692"/>
    </source>
</evidence>
<comment type="subcellular location">
    <subcellularLocation>
        <location evidence="1 8">Cell membrane</location>
        <topology evidence="1 8">Multi-pass membrane protein</topology>
    </subcellularLocation>
</comment>
<dbReference type="STRING" id="1604334.SAMN05421546_0240"/>
<organism evidence="10 11">
    <name type="scientific">Solilutibacter tolerans</name>
    <dbReference type="NCBI Taxonomy" id="1604334"/>
    <lineage>
        <taxon>Bacteria</taxon>
        <taxon>Pseudomonadati</taxon>
        <taxon>Pseudomonadota</taxon>
        <taxon>Gammaproteobacteria</taxon>
        <taxon>Lysobacterales</taxon>
        <taxon>Lysobacteraceae</taxon>
        <taxon>Solilutibacter</taxon>
    </lineage>
</organism>
<evidence type="ECO:0000256" key="9">
    <source>
        <dbReference type="SAM" id="Phobius"/>
    </source>
</evidence>
<sequence length="109" mass="11563">MHWLYLAIAIGGEVLGTSFLKASEGFTKLWPSLITIVSYITAFYFLSLTLKTVPVGIAYAIWAGAGIVLIAAIGLTFLGQKLDLPALIGISLILAGVLVINLFSKTVAH</sequence>
<dbReference type="RefSeq" id="WP_076584648.1">
    <property type="nucleotide sequence ID" value="NZ_FTLW01000001.1"/>
</dbReference>
<dbReference type="InterPro" id="IPR037185">
    <property type="entry name" value="EmrE-like"/>
</dbReference>
<keyword evidence="3" id="KW-1003">Cell membrane</keyword>
<evidence type="ECO:0000256" key="5">
    <source>
        <dbReference type="ARBA" id="ARBA00022989"/>
    </source>
</evidence>
<keyword evidence="2" id="KW-0813">Transport</keyword>
<proteinExistence type="inferred from homology"/>
<keyword evidence="6 9" id="KW-0472">Membrane</keyword>
<dbReference type="GO" id="GO:1990961">
    <property type="term" value="P:xenobiotic detoxification by transmembrane export across the plasma membrane"/>
    <property type="evidence" value="ECO:0007669"/>
    <property type="project" value="UniProtKB-ARBA"/>
</dbReference>
<dbReference type="InterPro" id="IPR045324">
    <property type="entry name" value="Small_multidrug_res"/>
</dbReference>
<dbReference type="InterPro" id="IPR000390">
    <property type="entry name" value="Small_drug/metabolite_transptr"/>
</dbReference>
<evidence type="ECO:0000256" key="8">
    <source>
        <dbReference type="RuleBase" id="RU003942"/>
    </source>
</evidence>
<feature type="transmembrane region" description="Helical" evidence="9">
    <location>
        <begin position="84"/>
        <end position="103"/>
    </location>
</feature>
<dbReference type="GO" id="GO:0015220">
    <property type="term" value="F:choline transmembrane transporter activity"/>
    <property type="evidence" value="ECO:0007669"/>
    <property type="project" value="TreeGrafter"/>
</dbReference>
<evidence type="ECO:0000256" key="2">
    <source>
        <dbReference type="ARBA" id="ARBA00022448"/>
    </source>
</evidence>
<keyword evidence="5 9" id="KW-1133">Transmembrane helix</keyword>
<dbReference type="OrthoDB" id="9808638at2"/>
<dbReference type="Pfam" id="PF00893">
    <property type="entry name" value="Multi_Drug_Res"/>
    <property type="match status" value="1"/>
</dbReference>
<comment type="similarity">
    <text evidence="7 8">Belongs to the drug/metabolite transporter (DMT) superfamily. Small multidrug resistance (SMR) (TC 2.A.7.1) family.</text>
</comment>
<dbReference type="SUPFAM" id="SSF103481">
    <property type="entry name" value="Multidrug resistance efflux transporter EmrE"/>
    <property type="match status" value="1"/>
</dbReference>
<dbReference type="PANTHER" id="PTHR30561:SF1">
    <property type="entry name" value="MULTIDRUG TRANSPORTER EMRE"/>
    <property type="match status" value="1"/>
</dbReference>
<gene>
    <name evidence="10" type="ORF">SAMN05421546_0240</name>
</gene>
<dbReference type="GO" id="GO:0031460">
    <property type="term" value="P:glycine betaine transport"/>
    <property type="evidence" value="ECO:0007669"/>
    <property type="project" value="TreeGrafter"/>
</dbReference>
<dbReference type="GO" id="GO:0015297">
    <property type="term" value="F:antiporter activity"/>
    <property type="evidence" value="ECO:0007669"/>
    <property type="project" value="TreeGrafter"/>
</dbReference>
<evidence type="ECO:0000256" key="6">
    <source>
        <dbReference type="ARBA" id="ARBA00023136"/>
    </source>
</evidence>
<dbReference type="Gene3D" id="1.10.3730.20">
    <property type="match status" value="1"/>
</dbReference>
<evidence type="ECO:0000256" key="3">
    <source>
        <dbReference type="ARBA" id="ARBA00022475"/>
    </source>
</evidence>
<dbReference type="GO" id="GO:0005886">
    <property type="term" value="C:plasma membrane"/>
    <property type="evidence" value="ECO:0007669"/>
    <property type="project" value="UniProtKB-SubCell"/>
</dbReference>
<dbReference type="AlphaFoldDB" id="A0A1N6NFG6"/>
<evidence type="ECO:0000256" key="1">
    <source>
        <dbReference type="ARBA" id="ARBA00004651"/>
    </source>
</evidence>
<dbReference type="FunFam" id="1.10.3730.20:FF:000001">
    <property type="entry name" value="Quaternary ammonium compound resistance transporter SugE"/>
    <property type="match status" value="1"/>
</dbReference>
<dbReference type="PANTHER" id="PTHR30561">
    <property type="entry name" value="SMR FAMILY PROTON-DEPENDENT DRUG EFFLUX TRANSPORTER SUGE"/>
    <property type="match status" value="1"/>
</dbReference>
<evidence type="ECO:0000256" key="7">
    <source>
        <dbReference type="ARBA" id="ARBA00038032"/>
    </source>
</evidence>